<dbReference type="SUPFAM" id="SSF143422">
    <property type="entry name" value="Transposase IS200-like"/>
    <property type="match status" value="1"/>
</dbReference>
<evidence type="ECO:0000313" key="4">
    <source>
        <dbReference type="Proteomes" id="UP001515641"/>
    </source>
</evidence>
<sequence length="184" mass="21992">MSNYRRDRSAGGSWFFTVNLADRRQRLLLDHVEVLREAFRYTLRRHPFRVEAIVIMPDHLHTVWTLPAADVDYPLRWRLIKTMFTRSLPALERISASRRGKGERHVWQRRYWEHRLRDEQDFARHIDYIHNNPLKHGYVSTLADWPWSSFHRYVRHGVLPEDWAGGDGEGAEFGERGDSITRSE</sequence>
<feature type="domain" description="Transposase IS200-like" evidence="2">
    <location>
        <begin position="9"/>
        <end position="132"/>
    </location>
</feature>
<dbReference type="PANTHER" id="PTHR36966:SF1">
    <property type="entry name" value="REP-ASSOCIATED TYROSINE TRANSPOSASE"/>
    <property type="match status" value="1"/>
</dbReference>
<comment type="caution">
    <text evidence="3">The sequence shown here is derived from an EMBL/GenBank/DDBJ whole genome shotgun (WGS) entry which is preliminary data.</text>
</comment>
<dbReference type="PANTHER" id="PTHR36966">
    <property type="entry name" value="REP-ASSOCIATED TYROSINE TRANSPOSASE"/>
    <property type="match status" value="1"/>
</dbReference>
<reference evidence="3 4" key="1">
    <citation type="submission" date="2020-03" db="EMBL/GenBank/DDBJ databases">
        <title>Draft genome sequence of environmentally isolated cultures.</title>
        <authorList>
            <person name="Wilson H.S."/>
            <person name="De Leon M.E."/>
        </authorList>
    </citation>
    <scope>NUCLEOTIDE SEQUENCE [LARGE SCALE GENOMIC DNA]</scope>
    <source>
        <strain evidence="3 4">HSC-31F16</strain>
    </source>
</reference>
<dbReference type="Gene3D" id="3.30.70.1290">
    <property type="entry name" value="Transposase IS200-like"/>
    <property type="match status" value="1"/>
</dbReference>
<dbReference type="SMART" id="SM01321">
    <property type="entry name" value="Y1_Tnp"/>
    <property type="match status" value="1"/>
</dbReference>
<evidence type="ECO:0000259" key="2">
    <source>
        <dbReference type="SMART" id="SM01321"/>
    </source>
</evidence>
<feature type="compositionally biased region" description="Basic and acidic residues" evidence="1">
    <location>
        <begin position="173"/>
        <end position="184"/>
    </location>
</feature>
<keyword evidence="4" id="KW-1185">Reference proteome</keyword>
<feature type="region of interest" description="Disordered" evidence="1">
    <location>
        <begin position="165"/>
        <end position="184"/>
    </location>
</feature>
<dbReference type="InterPro" id="IPR036515">
    <property type="entry name" value="Transposase_17_sf"/>
</dbReference>
<dbReference type="Proteomes" id="UP001515641">
    <property type="component" value="Unassembled WGS sequence"/>
</dbReference>
<name>A0ABX0LA00_9NEIS</name>
<gene>
    <name evidence="3" type="ORF">HA052_20690</name>
</gene>
<dbReference type="NCBIfam" id="NF047646">
    <property type="entry name" value="REP_Tyr_transpos"/>
    <property type="match status" value="1"/>
</dbReference>
<evidence type="ECO:0000256" key="1">
    <source>
        <dbReference type="SAM" id="MobiDB-lite"/>
    </source>
</evidence>
<proteinExistence type="predicted"/>
<dbReference type="InterPro" id="IPR052715">
    <property type="entry name" value="RAYT_transposase"/>
</dbReference>
<dbReference type="InterPro" id="IPR002686">
    <property type="entry name" value="Transposase_17"/>
</dbReference>
<dbReference type="EMBL" id="JAAOMA010000038">
    <property type="protein sequence ID" value="NHR07610.1"/>
    <property type="molecule type" value="Genomic_DNA"/>
</dbReference>
<dbReference type="Pfam" id="PF01797">
    <property type="entry name" value="Y1_Tnp"/>
    <property type="match status" value="1"/>
</dbReference>
<evidence type="ECO:0000313" key="3">
    <source>
        <dbReference type="EMBL" id="NHR07610.1"/>
    </source>
</evidence>
<protein>
    <submittedName>
        <fullName evidence="3">Transposase</fullName>
    </submittedName>
</protein>
<organism evidence="3 4">
    <name type="scientific">Chromobacterium fluminis</name>
    <dbReference type="NCBI Taxonomy" id="3044269"/>
    <lineage>
        <taxon>Bacteria</taxon>
        <taxon>Pseudomonadati</taxon>
        <taxon>Pseudomonadota</taxon>
        <taxon>Betaproteobacteria</taxon>
        <taxon>Neisseriales</taxon>
        <taxon>Chromobacteriaceae</taxon>
        <taxon>Chromobacterium</taxon>
    </lineage>
</organism>
<dbReference type="RefSeq" id="WP_081548398.1">
    <property type="nucleotide sequence ID" value="NZ_JAAOMA010000038.1"/>
</dbReference>
<accession>A0ABX0LA00</accession>